<dbReference type="Proteomes" id="UP000001694">
    <property type="component" value="Chromosome"/>
</dbReference>
<dbReference type="HOGENOM" id="CLU_856902_0_0_2"/>
<evidence type="ECO:0000313" key="1">
    <source>
        <dbReference type="EMBL" id="ACB40001.1"/>
    </source>
</evidence>
<gene>
    <name evidence="1" type="ordered locus">Tneu_1070</name>
</gene>
<evidence type="ECO:0000313" key="2">
    <source>
        <dbReference type="Proteomes" id="UP000001694"/>
    </source>
</evidence>
<dbReference type="GeneID" id="6165043"/>
<name>B1YDY8_PYRNV</name>
<dbReference type="KEGG" id="tne:Tneu_1070"/>
<sequence>MLPLHVKGAGVRNLLRHFPPLAYLVLVEFEGGDASDEAEAMGLPRELGSYVRQAVERLERELLAEVLSRLSQDQQFLNGLHQWISQAVIGREELWGPASLYIKHLYWEAEEGPYSRCMEAEELEAYLAMAQGRPEQLRAAGLVYWRYDPTLSRHLYCSPRWYSAVFQRISAAVREELGGEAYAYVMSFVERLFWNPRGYAYFRSAVFKDTPVVPYDEFVGDAATLPGVFDGRRLNPTYREAAKKAIFQVERIDAAAQLDEEFGVYVDGGEVVAPTVEAVGHKMLAKYRGKRVVALAKFDIEIPKLKPKLEIYGVEIKPRRHYLKTTAPSEPP</sequence>
<protein>
    <submittedName>
        <fullName evidence="1">Uncharacterized protein</fullName>
    </submittedName>
</protein>
<dbReference type="AlphaFoldDB" id="B1YDY8"/>
<accession>B1YDY8</accession>
<dbReference type="RefSeq" id="WP_012350420.1">
    <property type="nucleotide sequence ID" value="NC_010525.1"/>
</dbReference>
<organism evidence="1 2">
    <name type="scientific">Pyrobaculum neutrophilum (strain DSM 2338 / JCM 9278 / NBRC 100436 / V24Sta)</name>
    <name type="common">Thermoproteus neutrophilus</name>
    <dbReference type="NCBI Taxonomy" id="444157"/>
    <lineage>
        <taxon>Archaea</taxon>
        <taxon>Thermoproteota</taxon>
        <taxon>Thermoprotei</taxon>
        <taxon>Thermoproteales</taxon>
        <taxon>Thermoproteaceae</taxon>
        <taxon>Pyrobaculum</taxon>
    </lineage>
</organism>
<dbReference type="eggNOG" id="arCOG09849">
    <property type="taxonomic scope" value="Archaea"/>
</dbReference>
<dbReference type="STRING" id="444157.Tneu_1070"/>
<proteinExistence type="predicted"/>
<keyword evidence="2" id="KW-1185">Reference proteome</keyword>
<reference evidence="1" key="1">
    <citation type="submission" date="2008-03" db="EMBL/GenBank/DDBJ databases">
        <title>Complete sequence of Thermoproteus neutrophilus V24Sta.</title>
        <authorList>
            <consortium name="US DOE Joint Genome Institute"/>
            <person name="Copeland A."/>
            <person name="Lucas S."/>
            <person name="Lapidus A."/>
            <person name="Glavina del Rio T."/>
            <person name="Dalin E."/>
            <person name="Tice H."/>
            <person name="Bruce D."/>
            <person name="Goodwin L."/>
            <person name="Pitluck S."/>
            <person name="Sims D."/>
            <person name="Brettin T."/>
            <person name="Detter J.C."/>
            <person name="Han C."/>
            <person name="Kuske C.R."/>
            <person name="Schmutz J."/>
            <person name="Larimer F."/>
            <person name="Land M."/>
            <person name="Hauser L."/>
            <person name="Kyrpides N."/>
            <person name="Mikhailova N."/>
            <person name="Biddle J.F."/>
            <person name="Zhang Z."/>
            <person name="Fitz-Gibbon S.T."/>
            <person name="Lowe T.M."/>
            <person name="Saltikov C."/>
            <person name="House C.H."/>
            <person name="Richardson P."/>
        </authorList>
    </citation>
    <scope>NUCLEOTIDE SEQUENCE [LARGE SCALE GENOMIC DNA]</scope>
    <source>
        <strain evidence="1">V24Sta</strain>
    </source>
</reference>
<dbReference type="OrthoDB" id="26471at2157"/>
<dbReference type="EMBL" id="CP001014">
    <property type="protein sequence ID" value="ACB40001.1"/>
    <property type="molecule type" value="Genomic_DNA"/>
</dbReference>